<comment type="caution">
    <text evidence="3">The sequence shown here is derived from an EMBL/GenBank/DDBJ whole genome shotgun (WGS) entry which is preliminary data.</text>
</comment>
<dbReference type="InterPro" id="IPR015943">
    <property type="entry name" value="WD40/YVTN_repeat-like_dom_sf"/>
</dbReference>
<dbReference type="EMBL" id="JARBDR010000903">
    <property type="protein sequence ID" value="KAJ8304957.1"/>
    <property type="molecule type" value="Genomic_DNA"/>
</dbReference>
<dbReference type="Gene3D" id="2.130.10.10">
    <property type="entry name" value="YVTN repeat-like/Quinoprotein amine dehydrogenase"/>
    <property type="match status" value="1"/>
</dbReference>
<dbReference type="InterPro" id="IPR011045">
    <property type="entry name" value="N2O_reductase_N"/>
</dbReference>
<evidence type="ECO:0000259" key="2">
    <source>
        <dbReference type="Pfam" id="PF22494"/>
    </source>
</evidence>
<sequence length="313" mass="34434">MKALVILACCILSTSAVIRLQKLSSIKIPANANGDYAMFAGAAHKAAYDKRNRLLYVVSEQHNTNKSLNFLHILDFTNPSSPTILLTHPFTQHNLAGPADIAICNHPSDVTKDVVAVSIPSTYPAYNGKVEFFEPYNRVQADLTRLGVVDVGASPRSMAFTSDCTQLIVANEGVPGLDGPEYDPNSAFFDPEGSISIILSSKTSSPATLKIDFTSFNDRAAEFVNRGVRWVFRGDRDNNLINTFSQDLEPEDVTISPDNRFAFITLKENNAIAKLDISQRRIIDIYPMGVKDFSNFDMDSSDRDGESVIVIEC</sequence>
<feature type="domain" description="Choice-of-anchor I" evidence="2">
    <location>
        <begin position="41"/>
        <end position="305"/>
    </location>
</feature>
<gene>
    <name evidence="3" type="ORF">KUTeg_018540</name>
</gene>
<dbReference type="SUPFAM" id="SSF50974">
    <property type="entry name" value="Nitrous oxide reductase, N-terminal domain"/>
    <property type="match status" value="1"/>
</dbReference>
<dbReference type="PANTHER" id="PTHR46928:SF1">
    <property type="entry name" value="MESENCHYME-SPECIFIC CELL SURFACE GLYCOPROTEIN"/>
    <property type="match status" value="1"/>
</dbReference>
<reference evidence="3 4" key="1">
    <citation type="submission" date="2022-12" db="EMBL/GenBank/DDBJ databases">
        <title>Chromosome-level genome of Tegillarca granosa.</title>
        <authorList>
            <person name="Kim J."/>
        </authorList>
    </citation>
    <scope>NUCLEOTIDE SEQUENCE [LARGE SCALE GENOMIC DNA]</scope>
    <source>
        <strain evidence="3">Teg-2019</strain>
        <tissue evidence="3">Adductor muscle</tissue>
    </source>
</reference>
<proteinExistence type="predicted"/>
<dbReference type="InterPro" id="IPR052956">
    <property type="entry name" value="Mesenchyme-surface_protein"/>
</dbReference>
<organism evidence="3 4">
    <name type="scientific">Tegillarca granosa</name>
    <name type="common">Malaysian cockle</name>
    <name type="synonym">Anadara granosa</name>
    <dbReference type="NCBI Taxonomy" id="220873"/>
    <lineage>
        <taxon>Eukaryota</taxon>
        <taxon>Metazoa</taxon>
        <taxon>Spiralia</taxon>
        <taxon>Lophotrochozoa</taxon>
        <taxon>Mollusca</taxon>
        <taxon>Bivalvia</taxon>
        <taxon>Autobranchia</taxon>
        <taxon>Pteriomorphia</taxon>
        <taxon>Arcoida</taxon>
        <taxon>Arcoidea</taxon>
        <taxon>Arcidae</taxon>
        <taxon>Tegillarca</taxon>
    </lineage>
</organism>
<accession>A0ABQ9EI51</accession>
<dbReference type="Proteomes" id="UP001217089">
    <property type="component" value="Unassembled WGS sequence"/>
</dbReference>
<feature type="chain" id="PRO_5047089649" description="Choice-of-anchor I domain-containing protein" evidence="1">
    <location>
        <begin position="17"/>
        <end position="313"/>
    </location>
</feature>
<evidence type="ECO:0000313" key="4">
    <source>
        <dbReference type="Proteomes" id="UP001217089"/>
    </source>
</evidence>
<evidence type="ECO:0000256" key="1">
    <source>
        <dbReference type="SAM" id="SignalP"/>
    </source>
</evidence>
<keyword evidence="1" id="KW-0732">Signal</keyword>
<dbReference type="InterPro" id="IPR055188">
    <property type="entry name" value="Choice_anch_I"/>
</dbReference>
<keyword evidence="4" id="KW-1185">Reference proteome</keyword>
<feature type="signal peptide" evidence="1">
    <location>
        <begin position="1"/>
        <end position="16"/>
    </location>
</feature>
<protein>
    <recommendedName>
        <fullName evidence="2">Choice-of-anchor I domain-containing protein</fullName>
    </recommendedName>
</protein>
<dbReference type="Pfam" id="PF22494">
    <property type="entry name" value="choice_anch_I"/>
    <property type="match status" value="1"/>
</dbReference>
<evidence type="ECO:0000313" key="3">
    <source>
        <dbReference type="EMBL" id="KAJ8304957.1"/>
    </source>
</evidence>
<name>A0ABQ9EI51_TEGGR</name>
<dbReference type="PANTHER" id="PTHR46928">
    <property type="entry name" value="MESENCHYME-SPECIFIC CELL SURFACE GLYCOPROTEIN"/>
    <property type="match status" value="1"/>
</dbReference>